<evidence type="ECO:0000256" key="4">
    <source>
        <dbReference type="ARBA" id="ARBA00022475"/>
    </source>
</evidence>
<evidence type="ECO:0000256" key="5">
    <source>
        <dbReference type="ARBA" id="ARBA00022597"/>
    </source>
</evidence>
<keyword evidence="8 10" id="KW-1133">Transmembrane helix</keyword>
<dbReference type="Gramene" id="Kaladp0030s0091.1.v1.1">
    <property type="protein sequence ID" value="Kaladp0030s0091.1.v1.1"/>
    <property type="gene ID" value="Kaladp0030s0091.v1.1"/>
</dbReference>
<organism evidence="11 12">
    <name type="scientific">Kalanchoe fedtschenkoi</name>
    <name type="common">Lavender scallops</name>
    <name type="synonym">South American air plant</name>
    <dbReference type="NCBI Taxonomy" id="63787"/>
    <lineage>
        <taxon>Eukaryota</taxon>
        <taxon>Viridiplantae</taxon>
        <taxon>Streptophyta</taxon>
        <taxon>Embryophyta</taxon>
        <taxon>Tracheophyta</taxon>
        <taxon>Spermatophyta</taxon>
        <taxon>Magnoliopsida</taxon>
        <taxon>eudicotyledons</taxon>
        <taxon>Gunneridae</taxon>
        <taxon>Pentapetalae</taxon>
        <taxon>Saxifragales</taxon>
        <taxon>Crassulaceae</taxon>
        <taxon>Kalanchoe</taxon>
    </lineage>
</organism>
<evidence type="ECO:0000313" key="11">
    <source>
        <dbReference type="EnsemblPlants" id="Kaladp0030s0091.1.v1.1"/>
    </source>
</evidence>
<protein>
    <recommendedName>
        <fullName evidence="10">Bidirectional sugar transporter SWEET</fullName>
    </recommendedName>
</protein>
<accession>A0A7N0TBF3</accession>
<evidence type="ECO:0000256" key="10">
    <source>
        <dbReference type="RuleBase" id="RU910715"/>
    </source>
</evidence>
<keyword evidence="6 10" id="KW-0812">Transmembrane</keyword>
<dbReference type="AlphaFoldDB" id="A0A7N0TBF3"/>
<keyword evidence="5 10" id="KW-0762">Sugar transport</keyword>
<dbReference type="GO" id="GO:0005886">
    <property type="term" value="C:plasma membrane"/>
    <property type="evidence" value="ECO:0007669"/>
    <property type="project" value="UniProtKB-SubCell"/>
</dbReference>
<keyword evidence="4" id="KW-1003">Cell membrane</keyword>
<keyword evidence="9 10" id="KW-0472">Membrane</keyword>
<keyword evidence="3 10" id="KW-0813">Transport</keyword>
<dbReference type="PANTHER" id="PTHR10791">
    <property type="entry name" value="RAG1-ACTIVATING PROTEIN 1"/>
    <property type="match status" value="1"/>
</dbReference>
<feature type="transmembrane region" description="Helical" evidence="10">
    <location>
        <begin position="137"/>
        <end position="158"/>
    </location>
</feature>
<comment type="function">
    <text evidence="10">Mediates both low-affinity uptake and efflux of sugar across the membrane.</text>
</comment>
<evidence type="ECO:0000313" key="12">
    <source>
        <dbReference type="Proteomes" id="UP000594263"/>
    </source>
</evidence>
<proteinExistence type="inferred from homology"/>
<feature type="transmembrane region" description="Helical" evidence="10">
    <location>
        <begin position="109"/>
        <end position="131"/>
    </location>
</feature>
<reference evidence="11" key="1">
    <citation type="submission" date="2021-01" db="UniProtKB">
        <authorList>
            <consortium name="EnsemblPlants"/>
        </authorList>
    </citation>
    <scope>IDENTIFICATION</scope>
</reference>
<dbReference type="InterPro" id="IPR004316">
    <property type="entry name" value="SWEET_rpt"/>
</dbReference>
<dbReference type="GO" id="GO:0051119">
    <property type="term" value="F:sugar transmembrane transporter activity"/>
    <property type="evidence" value="ECO:0007669"/>
    <property type="project" value="InterPro"/>
</dbReference>
<name>A0A7N0TBF3_KALFE</name>
<dbReference type="FunFam" id="1.20.1280.290:FF:000003">
    <property type="entry name" value="Bidirectional sugar transporter SWEET"/>
    <property type="match status" value="1"/>
</dbReference>
<evidence type="ECO:0000256" key="7">
    <source>
        <dbReference type="ARBA" id="ARBA00022737"/>
    </source>
</evidence>
<evidence type="ECO:0000256" key="2">
    <source>
        <dbReference type="ARBA" id="ARBA00007809"/>
    </source>
</evidence>
<comment type="caution">
    <text evidence="10">Lacks conserved residue(s) required for the propagation of feature annotation.</text>
</comment>
<feature type="transmembrane region" description="Helical" evidence="10">
    <location>
        <begin position="15"/>
        <end position="38"/>
    </location>
</feature>
<comment type="similarity">
    <text evidence="2 10">Belongs to the SWEET sugar transporter family.</text>
</comment>
<feature type="transmembrane region" description="Helical" evidence="10">
    <location>
        <begin position="76"/>
        <end position="97"/>
    </location>
</feature>
<evidence type="ECO:0000256" key="8">
    <source>
        <dbReference type="ARBA" id="ARBA00022989"/>
    </source>
</evidence>
<sequence length="237" mass="26431">MLYVYYGLLKQENGMILITINSVGVFIETAYLVIYMIYATPSSRVLTTRILLVLNLGAYGLIILFTSYVFKGKAKIKTTGWICAIFSLCVFLAPLSIMRRVIKTKSVKYMPLTLSVMLTLCAVVWFFYGLLIDDYYVAFPNTLGFAFGIAQIALFSYYRNHPARNAAEQELSDVAHPVVNEEQHEDAKSVSIDHAAGHTNEPGYNVSVDHAADNDDEIQEIGPIIIKVVADKNIVEA</sequence>
<comment type="subcellular location">
    <subcellularLocation>
        <location evidence="1">Cell membrane</location>
        <topology evidence="1">Multi-pass membrane protein</topology>
    </subcellularLocation>
</comment>
<evidence type="ECO:0000256" key="1">
    <source>
        <dbReference type="ARBA" id="ARBA00004651"/>
    </source>
</evidence>
<dbReference type="Proteomes" id="UP000594263">
    <property type="component" value="Unplaced"/>
</dbReference>
<dbReference type="InterPro" id="IPR047664">
    <property type="entry name" value="SWEET"/>
</dbReference>
<dbReference type="EnsemblPlants" id="Kaladp0030s0091.1.v1.1">
    <property type="protein sequence ID" value="Kaladp0030s0091.1.v1.1"/>
    <property type="gene ID" value="Kaladp0030s0091.v1.1"/>
</dbReference>
<evidence type="ECO:0000256" key="3">
    <source>
        <dbReference type="ARBA" id="ARBA00022448"/>
    </source>
</evidence>
<evidence type="ECO:0000256" key="9">
    <source>
        <dbReference type="ARBA" id="ARBA00023136"/>
    </source>
</evidence>
<dbReference type="Gene3D" id="1.20.1280.290">
    <property type="match status" value="1"/>
</dbReference>
<evidence type="ECO:0000256" key="6">
    <source>
        <dbReference type="ARBA" id="ARBA00022692"/>
    </source>
</evidence>
<dbReference type="Pfam" id="PF03083">
    <property type="entry name" value="MtN3_slv"/>
    <property type="match status" value="2"/>
</dbReference>
<keyword evidence="12" id="KW-1185">Reference proteome</keyword>
<feature type="transmembrane region" description="Helical" evidence="10">
    <location>
        <begin position="50"/>
        <end position="70"/>
    </location>
</feature>
<keyword evidence="7" id="KW-0677">Repeat</keyword>
<dbReference type="PANTHER" id="PTHR10791:SF157">
    <property type="entry name" value="BIDIRECTIONAL SUGAR TRANSPORTER SWEET"/>
    <property type="match status" value="1"/>
</dbReference>